<reference evidence="2" key="1">
    <citation type="submission" date="2020-08" db="EMBL/GenBank/DDBJ databases">
        <title>Multicomponent nature underlies the extraordinary mechanical properties of spider dragline silk.</title>
        <authorList>
            <person name="Kono N."/>
            <person name="Nakamura H."/>
            <person name="Mori M."/>
            <person name="Yoshida Y."/>
            <person name="Ohtoshi R."/>
            <person name="Malay A.D."/>
            <person name="Moran D.A.P."/>
            <person name="Tomita M."/>
            <person name="Numata K."/>
            <person name="Arakawa K."/>
        </authorList>
    </citation>
    <scope>NUCLEOTIDE SEQUENCE</scope>
</reference>
<gene>
    <name evidence="2" type="ORF">NPIL_617061</name>
</gene>
<sequence>MSESQVHQSSEKYILPTKDSDKEVLEMDTRNKLPLCQGYIYEEIHNSNVKCCDPSEGNAEFNQRNLQEGLVTLSAVGRCIRNACDSLLGMDPFDTDRVLETTDSQFMELTTFDSQKQVSFLKAEVLDGNIENKSENKRENLESEKTKFKQDSILSRSLRNNSSETSTLYEEHNFNTCINACRTHEQNLPEDDNKSKHTGKKLFQCDIRQRIFTNKDLKGNIRHFDATSLRCANTLERFENEYQTMANDRMSEYQVHQTSPKYSSPIEDGDTEVFEIDTRNNFPLCQDYISEEIPNLPVKCTDSSERSAEFNQKNLQEGLVTLSAVGRCIRNACDSLLGMDPWDNDNLLETTNSQFKDLISSHSKQQASFSEAELMDANVENKSESKREKLESGENQFKQGSSHSRSQLYKSSETSPEEPNFNTCINTYRIHEQNLSENDNKVAGKKLLQCDFCQRIFTKE</sequence>
<feature type="compositionally biased region" description="Polar residues" evidence="1">
    <location>
        <begin position="393"/>
        <end position="414"/>
    </location>
</feature>
<dbReference type="Proteomes" id="UP000887013">
    <property type="component" value="Unassembled WGS sequence"/>
</dbReference>
<accession>A0A8X6MWC9</accession>
<protein>
    <submittedName>
        <fullName evidence="2">Uncharacterized protein</fullName>
    </submittedName>
</protein>
<organism evidence="2 3">
    <name type="scientific">Nephila pilipes</name>
    <name type="common">Giant wood spider</name>
    <name type="synonym">Nephila maculata</name>
    <dbReference type="NCBI Taxonomy" id="299642"/>
    <lineage>
        <taxon>Eukaryota</taxon>
        <taxon>Metazoa</taxon>
        <taxon>Ecdysozoa</taxon>
        <taxon>Arthropoda</taxon>
        <taxon>Chelicerata</taxon>
        <taxon>Arachnida</taxon>
        <taxon>Araneae</taxon>
        <taxon>Araneomorphae</taxon>
        <taxon>Entelegynae</taxon>
        <taxon>Araneoidea</taxon>
        <taxon>Nephilidae</taxon>
        <taxon>Nephila</taxon>
    </lineage>
</organism>
<feature type="compositionally biased region" description="Basic and acidic residues" evidence="1">
    <location>
        <begin position="379"/>
        <end position="392"/>
    </location>
</feature>
<comment type="caution">
    <text evidence="2">The sequence shown here is derived from an EMBL/GenBank/DDBJ whole genome shotgun (WGS) entry which is preliminary data.</text>
</comment>
<evidence type="ECO:0000313" key="2">
    <source>
        <dbReference type="EMBL" id="GFS81436.1"/>
    </source>
</evidence>
<proteinExistence type="predicted"/>
<feature type="non-terminal residue" evidence="2">
    <location>
        <position position="1"/>
    </location>
</feature>
<evidence type="ECO:0000313" key="3">
    <source>
        <dbReference type="Proteomes" id="UP000887013"/>
    </source>
</evidence>
<evidence type="ECO:0000256" key="1">
    <source>
        <dbReference type="SAM" id="MobiDB-lite"/>
    </source>
</evidence>
<keyword evidence="3" id="KW-1185">Reference proteome</keyword>
<feature type="region of interest" description="Disordered" evidence="1">
    <location>
        <begin position="378"/>
        <end position="420"/>
    </location>
</feature>
<dbReference type="EMBL" id="BMAW01002991">
    <property type="protein sequence ID" value="GFS81436.1"/>
    <property type="molecule type" value="Genomic_DNA"/>
</dbReference>
<dbReference type="AlphaFoldDB" id="A0A8X6MWC9"/>
<dbReference type="OrthoDB" id="6735276at2759"/>
<name>A0A8X6MWC9_NEPPI</name>